<feature type="transmembrane region" description="Helical" evidence="1">
    <location>
        <begin position="105"/>
        <end position="127"/>
    </location>
</feature>
<protein>
    <recommendedName>
        <fullName evidence="4">DoxX family protein</fullName>
    </recommendedName>
</protein>
<evidence type="ECO:0000256" key="1">
    <source>
        <dbReference type="SAM" id="Phobius"/>
    </source>
</evidence>
<evidence type="ECO:0000313" key="3">
    <source>
        <dbReference type="Proteomes" id="UP000183940"/>
    </source>
</evidence>
<evidence type="ECO:0008006" key="4">
    <source>
        <dbReference type="Google" id="ProtNLM"/>
    </source>
</evidence>
<organism evidence="2 3">
    <name type="scientific">Roseofilum reptotaenium AO1-A</name>
    <dbReference type="NCBI Taxonomy" id="1925591"/>
    <lineage>
        <taxon>Bacteria</taxon>
        <taxon>Bacillati</taxon>
        <taxon>Cyanobacteriota</taxon>
        <taxon>Cyanophyceae</taxon>
        <taxon>Desertifilales</taxon>
        <taxon>Desertifilaceae</taxon>
        <taxon>Roseofilum</taxon>
    </lineage>
</organism>
<accession>A0A1L9QWM9</accession>
<dbReference type="AlphaFoldDB" id="A0A1L9QWM9"/>
<evidence type="ECO:0000313" key="2">
    <source>
        <dbReference type="EMBL" id="OJJ27036.1"/>
    </source>
</evidence>
<reference evidence="2" key="1">
    <citation type="submission" date="2016-10" db="EMBL/GenBank/DDBJ databases">
        <title>CRISPR-Cas defence system in Roseofilum reptotaenium: evidence of a bacteriophage-cyanobacterium arms race in the coral black band disease.</title>
        <authorList>
            <person name="Buerger P."/>
            <person name="Wood-Charlson E.M."/>
            <person name="Weynberg K.D."/>
            <person name="Willis B."/>
            <person name="Van Oppen M.J."/>
        </authorList>
    </citation>
    <scope>NUCLEOTIDE SEQUENCE [LARGE SCALE GENOMIC DNA]</scope>
    <source>
        <strain evidence="2">AO1-A</strain>
    </source>
</reference>
<dbReference type="EMBL" id="MLAW01000003">
    <property type="protein sequence ID" value="OJJ27036.1"/>
    <property type="molecule type" value="Genomic_DNA"/>
</dbReference>
<proteinExistence type="predicted"/>
<name>A0A1L9QWM9_9CYAN</name>
<dbReference type="Proteomes" id="UP000183940">
    <property type="component" value="Unassembled WGS sequence"/>
</dbReference>
<comment type="caution">
    <text evidence="2">The sequence shown here is derived from an EMBL/GenBank/DDBJ whole genome shotgun (WGS) entry which is preliminary data.</text>
</comment>
<gene>
    <name evidence="2" type="ORF">BI308_02985</name>
</gene>
<feature type="transmembrane region" description="Helical" evidence="1">
    <location>
        <begin position="75"/>
        <end position="93"/>
    </location>
</feature>
<sequence>MPHHAALSYPWTARYAKFLALVLLYGATVHIGNMAGLTGTPWLSTPLLWRGMDVALLSFEMVAAIALWRGLGWSVWLVFCGIIGLQFLPYTMWRSQFILQPEDAQTLNGLLGTEAFLLGMFALLLLIKK</sequence>
<keyword evidence="1" id="KW-1133">Transmembrane helix</keyword>
<keyword evidence="3" id="KW-1185">Reference proteome</keyword>
<keyword evidence="1" id="KW-0812">Transmembrane</keyword>
<feature type="transmembrane region" description="Helical" evidence="1">
    <location>
        <begin position="18"/>
        <end position="35"/>
    </location>
</feature>
<keyword evidence="1" id="KW-0472">Membrane</keyword>